<protein>
    <recommendedName>
        <fullName evidence="4">Secreted protein</fullName>
    </recommendedName>
</protein>
<evidence type="ECO:0000256" key="1">
    <source>
        <dbReference type="SAM" id="SignalP"/>
    </source>
</evidence>
<keyword evidence="1" id="KW-0732">Signal</keyword>
<dbReference type="AlphaFoldDB" id="A0AA87ZQB3"/>
<dbReference type="Gramene" id="FCD_00000036-RA">
    <property type="protein sequence ID" value="FCD_00000036-RA:cds"/>
    <property type="gene ID" value="FCD_00000036"/>
</dbReference>
<sequence>MGIQAFLLLVLLKGSSWILRAQCRCGGAHTLPNCNMMSRIQSRPLIAFEAFGFGDHDENNWFGTGKIASASLFVTCPRISL</sequence>
<feature type="signal peptide" evidence="1">
    <location>
        <begin position="1"/>
        <end position="23"/>
    </location>
</feature>
<gene>
    <name evidence="2" type="ORF">TIFTF001_007507</name>
</gene>
<keyword evidence="3" id="KW-1185">Reference proteome</keyword>
<proteinExistence type="predicted"/>
<name>A0AA87ZQB3_FICCA</name>
<reference evidence="2" key="1">
    <citation type="submission" date="2023-07" db="EMBL/GenBank/DDBJ databases">
        <title>draft genome sequence of fig (Ficus carica).</title>
        <authorList>
            <person name="Takahashi T."/>
            <person name="Nishimura K."/>
        </authorList>
    </citation>
    <scope>NUCLEOTIDE SEQUENCE</scope>
</reference>
<dbReference type="Proteomes" id="UP001187192">
    <property type="component" value="Unassembled WGS sequence"/>
</dbReference>
<organism evidence="2 3">
    <name type="scientific">Ficus carica</name>
    <name type="common">Common fig</name>
    <dbReference type="NCBI Taxonomy" id="3494"/>
    <lineage>
        <taxon>Eukaryota</taxon>
        <taxon>Viridiplantae</taxon>
        <taxon>Streptophyta</taxon>
        <taxon>Embryophyta</taxon>
        <taxon>Tracheophyta</taxon>
        <taxon>Spermatophyta</taxon>
        <taxon>Magnoliopsida</taxon>
        <taxon>eudicotyledons</taxon>
        <taxon>Gunneridae</taxon>
        <taxon>Pentapetalae</taxon>
        <taxon>rosids</taxon>
        <taxon>fabids</taxon>
        <taxon>Rosales</taxon>
        <taxon>Moraceae</taxon>
        <taxon>Ficeae</taxon>
        <taxon>Ficus</taxon>
    </lineage>
</organism>
<feature type="chain" id="PRO_5041666945" description="Secreted protein" evidence="1">
    <location>
        <begin position="24"/>
        <end position="81"/>
    </location>
</feature>
<evidence type="ECO:0000313" key="3">
    <source>
        <dbReference type="Proteomes" id="UP001187192"/>
    </source>
</evidence>
<dbReference type="EMBL" id="BTGU01000007">
    <property type="protein sequence ID" value="GMN38282.1"/>
    <property type="molecule type" value="Genomic_DNA"/>
</dbReference>
<accession>A0AA87ZQB3</accession>
<comment type="caution">
    <text evidence="2">The sequence shown here is derived from an EMBL/GenBank/DDBJ whole genome shotgun (WGS) entry which is preliminary data.</text>
</comment>
<evidence type="ECO:0000313" key="2">
    <source>
        <dbReference type="EMBL" id="GMN38282.1"/>
    </source>
</evidence>
<evidence type="ECO:0008006" key="4">
    <source>
        <dbReference type="Google" id="ProtNLM"/>
    </source>
</evidence>